<feature type="transmembrane region" description="Helical" evidence="9">
    <location>
        <begin position="66"/>
        <end position="82"/>
    </location>
</feature>
<organism evidence="12 13">
    <name type="scientific">Conchiformibius kuhniae</name>
    <dbReference type="NCBI Taxonomy" id="211502"/>
    <lineage>
        <taxon>Bacteria</taxon>
        <taxon>Pseudomonadati</taxon>
        <taxon>Pseudomonadota</taxon>
        <taxon>Betaproteobacteria</taxon>
        <taxon>Neisseriales</taxon>
        <taxon>Neisseriaceae</taxon>
        <taxon>Conchiformibius</taxon>
    </lineage>
</organism>
<evidence type="ECO:0000259" key="11">
    <source>
        <dbReference type="PROSITE" id="PS50263"/>
    </source>
</evidence>
<dbReference type="Proteomes" id="UP000831534">
    <property type="component" value="Chromosome"/>
</dbReference>
<dbReference type="SUPFAM" id="SSF56317">
    <property type="entry name" value="Carbon-nitrogen hydrolase"/>
    <property type="match status" value="1"/>
</dbReference>
<feature type="transmembrane region" description="Helical" evidence="9">
    <location>
        <begin position="164"/>
        <end position="192"/>
    </location>
</feature>
<name>A0A8T9MUX6_9NEIS</name>
<feature type="compositionally biased region" description="Basic residues" evidence="10">
    <location>
        <begin position="576"/>
        <end position="597"/>
    </location>
</feature>
<dbReference type="PANTHER" id="PTHR38686:SF1">
    <property type="entry name" value="APOLIPOPROTEIN N-ACYLTRANSFERASE"/>
    <property type="match status" value="1"/>
</dbReference>
<evidence type="ECO:0000256" key="5">
    <source>
        <dbReference type="ARBA" id="ARBA00022692"/>
    </source>
</evidence>
<evidence type="ECO:0000256" key="3">
    <source>
        <dbReference type="ARBA" id="ARBA00022475"/>
    </source>
</evidence>
<dbReference type="GO" id="GO:0042158">
    <property type="term" value="P:lipoprotein biosynthetic process"/>
    <property type="evidence" value="ECO:0007669"/>
    <property type="project" value="UniProtKB-UniRule"/>
</dbReference>
<keyword evidence="13" id="KW-1185">Reference proteome</keyword>
<dbReference type="GO" id="GO:0016410">
    <property type="term" value="F:N-acyltransferase activity"/>
    <property type="evidence" value="ECO:0007669"/>
    <property type="project" value="UniProtKB-UniRule"/>
</dbReference>
<dbReference type="Pfam" id="PF00795">
    <property type="entry name" value="CN_hydrolase"/>
    <property type="match status" value="1"/>
</dbReference>
<dbReference type="GO" id="GO:0005886">
    <property type="term" value="C:plasma membrane"/>
    <property type="evidence" value="ECO:0007669"/>
    <property type="project" value="UniProtKB-SubCell"/>
</dbReference>
<dbReference type="NCBIfam" id="TIGR00546">
    <property type="entry name" value="lnt"/>
    <property type="match status" value="1"/>
</dbReference>
<evidence type="ECO:0000313" key="12">
    <source>
        <dbReference type="EMBL" id="UOP05079.2"/>
    </source>
</evidence>
<keyword evidence="3 9" id="KW-1003">Cell membrane</keyword>
<feature type="transmembrane region" description="Helical" evidence="9">
    <location>
        <begin position="38"/>
        <end position="54"/>
    </location>
</feature>
<dbReference type="Pfam" id="PF20154">
    <property type="entry name" value="LNT_N"/>
    <property type="match status" value="1"/>
</dbReference>
<dbReference type="RefSeq" id="WP_211224334.1">
    <property type="nucleotide sequence ID" value="NZ_CP091521.1"/>
</dbReference>
<dbReference type="InterPro" id="IPR004563">
    <property type="entry name" value="Apolipo_AcylTrfase"/>
</dbReference>
<evidence type="ECO:0000256" key="7">
    <source>
        <dbReference type="ARBA" id="ARBA00023136"/>
    </source>
</evidence>
<feature type="compositionally biased region" description="Pro residues" evidence="10">
    <location>
        <begin position="547"/>
        <end position="563"/>
    </location>
</feature>
<comment type="catalytic activity">
    <reaction evidence="9">
        <text>N-terminal S-1,2-diacyl-sn-glyceryl-L-cysteinyl-[lipoprotein] + a glycerophospholipid = N-acyl-S-1,2-diacyl-sn-glyceryl-L-cysteinyl-[lipoprotein] + a 2-acyl-sn-glycero-3-phospholipid + H(+)</text>
        <dbReference type="Rhea" id="RHEA:48228"/>
        <dbReference type="Rhea" id="RHEA-COMP:14681"/>
        <dbReference type="Rhea" id="RHEA-COMP:14684"/>
        <dbReference type="ChEBI" id="CHEBI:15378"/>
        <dbReference type="ChEBI" id="CHEBI:136912"/>
        <dbReference type="ChEBI" id="CHEBI:140656"/>
        <dbReference type="ChEBI" id="CHEBI:140657"/>
        <dbReference type="ChEBI" id="CHEBI:140660"/>
        <dbReference type="EC" id="2.3.1.269"/>
    </reaction>
</comment>
<evidence type="ECO:0000313" key="13">
    <source>
        <dbReference type="Proteomes" id="UP000831534"/>
    </source>
</evidence>
<comment type="subcellular location">
    <subcellularLocation>
        <location evidence="1 9">Cell membrane</location>
        <topology evidence="1 9">Multi-pass membrane protein</topology>
    </subcellularLocation>
</comment>
<dbReference type="InterPro" id="IPR003010">
    <property type="entry name" value="C-N_Hydrolase"/>
</dbReference>
<dbReference type="EC" id="2.3.1.269" evidence="9"/>
<dbReference type="InterPro" id="IPR045378">
    <property type="entry name" value="LNT_N"/>
</dbReference>
<evidence type="ECO:0000256" key="1">
    <source>
        <dbReference type="ARBA" id="ARBA00004651"/>
    </source>
</evidence>
<proteinExistence type="inferred from homology"/>
<accession>A0A8T9MUX6</accession>
<feature type="transmembrane region" description="Helical" evidence="9">
    <location>
        <begin position="495"/>
        <end position="513"/>
    </location>
</feature>
<dbReference type="InterPro" id="IPR036526">
    <property type="entry name" value="C-N_Hydrolase_sf"/>
</dbReference>
<dbReference type="HAMAP" id="MF_01148">
    <property type="entry name" value="Lnt"/>
    <property type="match status" value="1"/>
</dbReference>
<feature type="region of interest" description="Disordered" evidence="10">
    <location>
        <begin position="530"/>
        <end position="597"/>
    </location>
</feature>
<dbReference type="PROSITE" id="PS50263">
    <property type="entry name" value="CN_HYDROLASE"/>
    <property type="match status" value="1"/>
</dbReference>
<reference evidence="12" key="1">
    <citation type="journal article" date="2022" name="Res Sq">
        <title>Evolution of multicellular longitudinally dividing oral cavity symbionts (Neisseriaceae).</title>
        <authorList>
            <person name="Nyongesa S."/>
            <person name="Weber P."/>
            <person name="Bernet E."/>
            <person name="Pullido F."/>
            <person name="Nieckarz M."/>
            <person name="Delaby M."/>
            <person name="Nieves C."/>
            <person name="Viehboeck T."/>
            <person name="Krause N."/>
            <person name="Rivera-Millot A."/>
            <person name="Nakamura A."/>
            <person name="Vischer N."/>
            <person name="VanNieuwenhze M."/>
            <person name="Brun Y."/>
            <person name="Cava F."/>
            <person name="Bulgheresi S."/>
            <person name="Veyrier F."/>
        </authorList>
    </citation>
    <scope>NUCLEOTIDE SEQUENCE</scope>
    <source>
        <strain evidence="12">17694</strain>
    </source>
</reference>
<dbReference type="AlphaFoldDB" id="A0A8T9MUX6"/>
<dbReference type="PANTHER" id="PTHR38686">
    <property type="entry name" value="APOLIPOPROTEIN N-ACYLTRANSFERASE"/>
    <property type="match status" value="1"/>
</dbReference>
<keyword evidence="4 9" id="KW-0808">Transferase</keyword>
<gene>
    <name evidence="9 12" type="primary">lnt</name>
    <name evidence="12" type="ORF">LVJ77_01930</name>
</gene>
<evidence type="ECO:0000256" key="2">
    <source>
        <dbReference type="ARBA" id="ARBA00010065"/>
    </source>
</evidence>
<keyword evidence="5 9" id="KW-0812">Transmembrane</keyword>
<comment type="similarity">
    <text evidence="2 9">Belongs to the CN hydrolase family. Apolipoprotein N-acyltransferase subfamily.</text>
</comment>
<evidence type="ECO:0000256" key="10">
    <source>
        <dbReference type="SAM" id="MobiDB-lite"/>
    </source>
</evidence>
<comment type="function">
    <text evidence="9">Catalyzes the phospholipid dependent N-acylation of the N-terminal cysteine of apolipoprotein, the last step in lipoprotein maturation.</text>
</comment>
<evidence type="ECO:0000256" key="9">
    <source>
        <dbReference type="HAMAP-Rule" id="MF_01148"/>
    </source>
</evidence>
<dbReference type="EMBL" id="CP091521">
    <property type="protein sequence ID" value="UOP05079.2"/>
    <property type="molecule type" value="Genomic_DNA"/>
</dbReference>
<dbReference type="KEGG" id="ckh:LVJ77_01930"/>
<feature type="transmembrane region" description="Helical" evidence="9">
    <location>
        <begin position="199"/>
        <end position="217"/>
    </location>
</feature>
<feature type="transmembrane region" description="Helical" evidence="9">
    <location>
        <begin position="126"/>
        <end position="144"/>
    </location>
</feature>
<protein>
    <recommendedName>
        <fullName evidence="9">Apolipoprotein N-acyltransferase</fullName>
        <shortName evidence="9">ALP N-acyltransferase</shortName>
        <ecNumber evidence="9">2.3.1.269</ecNumber>
    </recommendedName>
</protein>
<keyword evidence="7 9" id="KW-0472">Membrane</keyword>
<comment type="pathway">
    <text evidence="9">Protein modification; lipoprotein biosynthesis (N-acyl transfer).</text>
</comment>
<feature type="transmembrane region" description="Helical" evidence="9">
    <location>
        <begin position="94"/>
        <end position="119"/>
    </location>
</feature>
<sequence length="597" mass="66608">MFMTRLSQRLDRFFQKPVVYFALLTAFAAATPLAFAPYYRFWLMPLLFGGLIALTELKPQRRVSSAYWFGLIAYTCQFWWIHTALHDVSGLPNLYAVPLTFLLPAFLALFPAIAFWLYGKHRLPRSLAVGFLLPMLWTLTEFARERVFTGFGWGALGYSQIADYSPLAALAPIGGIHLVTLFTALMSAWLVLMCRNRSWTQRVAFALLFCIVLHQTHTRRDTLYTRQHALPVSVALAQGNIPQTLKFDEENLLPTYQRYFDQVAKTKAQIVVLPETAFPQFLQSVPVDLVARFADKARENGSALAVGIPAFTEDGKGYLNTMVNLSDYHPDQPAQVQVYAKNHLVPFGEFKPVPQLTEPLYRMMNMPLADFKRGGLGQEPFDMAGQKVAFNICYEDGFGDELIDSARKSTLLANASNMAWYGQSDAMWQQLQQSQARALELGRYMIRATNTGATAIVAPSGKVVKFAKPNTATVLEGEAHGMTGETPYMRLGSSWPLFYVLLVLTGLLMCYRYPPRKALVREAVPPETLPQAEDLDVPPSLSGVPAAPEPPPPAPSAPSAPPPQRHDGHGESGSRPPRRRKRTRSGHGKRKKGGRKK</sequence>
<evidence type="ECO:0000256" key="4">
    <source>
        <dbReference type="ARBA" id="ARBA00022679"/>
    </source>
</evidence>
<reference evidence="12" key="2">
    <citation type="submission" date="2024-09" db="EMBL/GenBank/DDBJ databases">
        <authorList>
            <person name="Veyrier F.J."/>
        </authorList>
    </citation>
    <scope>NUCLEOTIDE SEQUENCE</scope>
    <source>
        <strain evidence="12">17694</strain>
    </source>
</reference>
<evidence type="ECO:0000256" key="8">
    <source>
        <dbReference type="ARBA" id="ARBA00023315"/>
    </source>
</evidence>
<evidence type="ECO:0000256" key="6">
    <source>
        <dbReference type="ARBA" id="ARBA00022989"/>
    </source>
</evidence>
<keyword evidence="6 9" id="KW-1133">Transmembrane helix</keyword>
<feature type="domain" description="CN hydrolase" evidence="11">
    <location>
        <begin position="237"/>
        <end position="481"/>
    </location>
</feature>
<keyword evidence="8 9" id="KW-0012">Acyltransferase</keyword>
<dbReference type="CDD" id="cd07571">
    <property type="entry name" value="ALP_N-acyl_transferase"/>
    <property type="match status" value="1"/>
</dbReference>
<dbReference type="Gene3D" id="3.60.110.10">
    <property type="entry name" value="Carbon-nitrogen hydrolase"/>
    <property type="match status" value="1"/>
</dbReference>